<dbReference type="InterPro" id="IPR018060">
    <property type="entry name" value="HTH_AraC"/>
</dbReference>
<dbReference type="InterPro" id="IPR002818">
    <property type="entry name" value="DJ-1/PfpI"/>
</dbReference>
<evidence type="ECO:0000259" key="4">
    <source>
        <dbReference type="PROSITE" id="PS01124"/>
    </source>
</evidence>
<comment type="caution">
    <text evidence="5">The sequence shown here is derived from an EMBL/GenBank/DDBJ whole genome shotgun (WGS) entry which is preliminary data.</text>
</comment>
<dbReference type="PANTHER" id="PTHR43130">
    <property type="entry name" value="ARAC-FAMILY TRANSCRIPTIONAL REGULATOR"/>
    <property type="match status" value="1"/>
</dbReference>
<keyword evidence="3" id="KW-0804">Transcription</keyword>
<dbReference type="Pfam" id="PF01965">
    <property type="entry name" value="DJ-1_PfpI"/>
    <property type="match status" value="1"/>
</dbReference>
<evidence type="ECO:0000256" key="2">
    <source>
        <dbReference type="ARBA" id="ARBA00023125"/>
    </source>
</evidence>
<dbReference type="InterPro" id="IPR029062">
    <property type="entry name" value="Class_I_gatase-like"/>
</dbReference>
<dbReference type="PROSITE" id="PS01124">
    <property type="entry name" value="HTH_ARAC_FAMILY_2"/>
    <property type="match status" value="1"/>
</dbReference>
<keyword evidence="6" id="KW-1185">Reference proteome</keyword>
<dbReference type="CDD" id="cd03137">
    <property type="entry name" value="GATase1_AraC_1"/>
    <property type="match status" value="1"/>
</dbReference>
<accession>A0ABV9SLY0</accession>
<dbReference type="InterPro" id="IPR009057">
    <property type="entry name" value="Homeodomain-like_sf"/>
</dbReference>
<dbReference type="SUPFAM" id="SSF52317">
    <property type="entry name" value="Class I glutamine amidotransferase-like"/>
    <property type="match status" value="1"/>
</dbReference>
<dbReference type="SMART" id="SM00342">
    <property type="entry name" value="HTH_ARAC"/>
    <property type="match status" value="1"/>
</dbReference>
<dbReference type="EMBL" id="JBHSIY010000006">
    <property type="protein sequence ID" value="MFC4866881.1"/>
    <property type="molecule type" value="Genomic_DNA"/>
</dbReference>
<keyword evidence="1" id="KW-0805">Transcription regulation</keyword>
<name>A0ABV9SLY0_9ACTN</name>
<dbReference type="Gene3D" id="3.40.50.880">
    <property type="match status" value="1"/>
</dbReference>
<protein>
    <submittedName>
        <fullName evidence="5">GlxA family transcriptional regulator</fullName>
    </submittedName>
</protein>
<gene>
    <name evidence="5" type="ORF">ACFPCZ_09575</name>
</gene>
<proteinExistence type="predicted"/>
<organism evidence="5 6">
    <name type="scientific">Streptomonospora arabica</name>
    <dbReference type="NCBI Taxonomy" id="412417"/>
    <lineage>
        <taxon>Bacteria</taxon>
        <taxon>Bacillati</taxon>
        <taxon>Actinomycetota</taxon>
        <taxon>Actinomycetes</taxon>
        <taxon>Streptosporangiales</taxon>
        <taxon>Nocardiopsidaceae</taxon>
        <taxon>Streptomonospora</taxon>
    </lineage>
</organism>
<evidence type="ECO:0000313" key="5">
    <source>
        <dbReference type="EMBL" id="MFC4866881.1"/>
    </source>
</evidence>
<dbReference type="PANTHER" id="PTHR43130:SF3">
    <property type="entry name" value="HTH-TYPE TRANSCRIPTIONAL REGULATOR RV1931C"/>
    <property type="match status" value="1"/>
</dbReference>
<keyword evidence="2" id="KW-0238">DNA-binding</keyword>
<dbReference type="InterPro" id="IPR052158">
    <property type="entry name" value="INH-QAR"/>
</dbReference>
<dbReference type="Pfam" id="PF12833">
    <property type="entry name" value="HTH_18"/>
    <property type="match status" value="1"/>
</dbReference>
<dbReference type="InterPro" id="IPR018062">
    <property type="entry name" value="HTH_AraC-typ_CS"/>
</dbReference>
<sequence length="340" mass="36912">MGTDDHCHSGPTVRHRVAVLGLDGVGTFEVALAVQVFAAANDHAGVELYEVAVVGPDRPVVTRTGYATSYALLPNQALTWAESAHTVVVPAVPALLSPPPEIAATILRAHAGGARIVALCLGTFLVADTGLLDGLHATTHWHWADQLAASHPRIRVHAKRLFVESSGIFSSGGGTAALDLLLHLVERDQGSALATEISRFMVAPLRRDGDHAQDTGWNVPERPRSVVDTLQWAEEHLDEGLTVAGLAQHAGMSVRTFSRQCRNALGIPPIEWLQRARVRRAQELLQRTNWTVNRIAEASGFRSESALRYHFTRLAEMPPGQYRSRFGAARGERPTTVRLT</sequence>
<evidence type="ECO:0000256" key="3">
    <source>
        <dbReference type="ARBA" id="ARBA00023163"/>
    </source>
</evidence>
<evidence type="ECO:0000256" key="1">
    <source>
        <dbReference type="ARBA" id="ARBA00023015"/>
    </source>
</evidence>
<dbReference type="SUPFAM" id="SSF46689">
    <property type="entry name" value="Homeodomain-like"/>
    <property type="match status" value="2"/>
</dbReference>
<evidence type="ECO:0000313" key="6">
    <source>
        <dbReference type="Proteomes" id="UP001595858"/>
    </source>
</evidence>
<dbReference type="PROSITE" id="PS00041">
    <property type="entry name" value="HTH_ARAC_FAMILY_1"/>
    <property type="match status" value="1"/>
</dbReference>
<dbReference type="Proteomes" id="UP001595858">
    <property type="component" value="Unassembled WGS sequence"/>
</dbReference>
<dbReference type="RefSeq" id="WP_344143427.1">
    <property type="nucleotide sequence ID" value="NZ_BAAAQI010000007.1"/>
</dbReference>
<feature type="domain" description="HTH araC/xylS-type" evidence="4">
    <location>
        <begin position="227"/>
        <end position="325"/>
    </location>
</feature>
<dbReference type="Gene3D" id="1.10.10.60">
    <property type="entry name" value="Homeodomain-like"/>
    <property type="match status" value="1"/>
</dbReference>
<reference evidence="6" key="1">
    <citation type="journal article" date="2019" name="Int. J. Syst. Evol. Microbiol.">
        <title>The Global Catalogue of Microorganisms (GCM) 10K type strain sequencing project: providing services to taxonomists for standard genome sequencing and annotation.</title>
        <authorList>
            <consortium name="The Broad Institute Genomics Platform"/>
            <consortium name="The Broad Institute Genome Sequencing Center for Infectious Disease"/>
            <person name="Wu L."/>
            <person name="Ma J."/>
        </authorList>
    </citation>
    <scope>NUCLEOTIDE SEQUENCE [LARGE SCALE GENOMIC DNA]</scope>
    <source>
        <strain evidence="6">CGMCC 4.7304</strain>
    </source>
</reference>